<dbReference type="AlphaFoldDB" id="A0A7V7RJ94"/>
<comment type="caution">
    <text evidence="2">The sequence shown here is derived from an EMBL/GenBank/DDBJ whole genome shotgun (WGS) entry which is preliminary data.</text>
</comment>
<feature type="transmembrane region" description="Helical" evidence="1">
    <location>
        <begin position="220"/>
        <end position="239"/>
    </location>
</feature>
<accession>A0A7V7RJ94</accession>
<evidence type="ECO:0000313" key="3">
    <source>
        <dbReference type="Proteomes" id="UP000441354"/>
    </source>
</evidence>
<dbReference type="OrthoDB" id="2380563at2"/>
<keyword evidence="3" id="KW-1185">Reference proteome</keyword>
<protein>
    <submittedName>
        <fullName evidence="2">YwiC-like family protein</fullName>
    </submittedName>
</protein>
<sequence length="245" mass="28393">MKLFLPKQHGAWAMLIIPFWLGAAAAGDSDWRMLPLFAGWFFLYLGTYPFLLLFKRKKKKEHKLWTAVYFTSAFLLLIVPVVHEPKLVWLGIFFIPFMLLNMYFSSKNQDRRFLNDLCAIMIFSLSGLAGSILINGYVRDLSILITICTLLFFTGSTLYVKTMIREKSNITYKRLSWGYHIAIPLAIFVLGEPLIAIAYLPSLFRAIYLYGKKRSVMRIGIYEIINSGLFFIIMILYVLQKHPAY</sequence>
<dbReference type="Proteomes" id="UP000441354">
    <property type="component" value="Unassembled WGS sequence"/>
</dbReference>
<gene>
    <name evidence="2" type="ORF">F7732_16905</name>
</gene>
<evidence type="ECO:0000256" key="1">
    <source>
        <dbReference type="SAM" id="Phobius"/>
    </source>
</evidence>
<dbReference type="Pfam" id="PF14256">
    <property type="entry name" value="YwiC"/>
    <property type="match status" value="1"/>
</dbReference>
<reference evidence="2 3" key="1">
    <citation type="journal article" date="2014" name="Arch. Microbiol.">
        <title>Bacillus mesophilum sp. nov., strain IITR-54T, a novel 4-chlorobiphenyl dechlorinating bacterium.</title>
        <authorList>
            <person name="Manickam N."/>
            <person name="Singh N.K."/>
            <person name="Bajaj A."/>
            <person name="Kumar R.M."/>
            <person name="Kaur G."/>
            <person name="Kaur N."/>
            <person name="Bala M."/>
            <person name="Kumar A."/>
            <person name="Mayilraj S."/>
        </authorList>
    </citation>
    <scope>NUCLEOTIDE SEQUENCE [LARGE SCALE GENOMIC DNA]</scope>
    <source>
        <strain evidence="2 3">IITR-54</strain>
    </source>
</reference>
<feature type="transmembrane region" description="Helical" evidence="1">
    <location>
        <begin position="181"/>
        <end position="200"/>
    </location>
</feature>
<keyword evidence="1" id="KW-0812">Transmembrane</keyword>
<organism evidence="2 3">
    <name type="scientific">Bacillus mesophilum</name>
    <dbReference type="NCBI Taxonomy" id="1071718"/>
    <lineage>
        <taxon>Bacteria</taxon>
        <taxon>Bacillati</taxon>
        <taxon>Bacillota</taxon>
        <taxon>Bacilli</taxon>
        <taxon>Bacillales</taxon>
        <taxon>Bacillaceae</taxon>
        <taxon>Bacillus</taxon>
    </lineage>
</organism>
<name>A0A7V7RJ94_9BACI</name>
<feature type="transmembrane region" description="Helical" evidence="1">
    <location>
        <begin position="88"/>
        <end position="105"/>
    </location>
</feature>
<dbReference type="InterPro" id="IPR025576">
    <property type="entry name" value="YwiC"/>
</dbReference>
<evidence type="ECO:0000313" key="2">
    <source>
        <dbReference type="EMBL" id="KAB2330889.1"/>
    </source>
</evidence>
<feature type="transmembrane region" description="Helical" evidence="1">
    <location>
        <begin position="66"/>
        <end position="82"/>
    </location>
</feature>
<dbReference type="EMBL" id="WBOT01000006">
    <property type="protein sequence ID" value="KAB2330889.1"/>
    <property type="molecule type" value="Genomic_DNA"/>
</dbReference>
<keyword evidence="1" id="KW-0472">Membrane</keyword>
<keyword evidence="1" id="KW-1133">Transmembrane helix</keyword>
<feature type="transmembrane region" description="Helical" evidence="1">
    <location>
        <begin position="36"/>
        <end position="54"/>
    </location>
</feature>
<dbReference type="RefSeq" id="WP_151575176.1">
    <property type="nucleotide sequence ID" value="NZ_WBOT01000006.1"/>
</dbReference>
<proteinExistence type="predicted"/>
<feature type="transmembrane region" description="Helical" evidence="1">
    <location>
        <begin position="117"/>
        <end position="135"/>
    </location>
</feature>
<feature type="transmembrane region" description="Helical" evidence="1">
    <location>
        <begin position="141"/>
        <end position="160"/>
    </location>
</feature>